<sequence>MSTQHLDQPPFDVSFDLDGKRVIYLDCRNALTCSKETYAAMNGVSVDTVIAWMQSGTIPSVKMGRPRLVNLAQIRADLAKGKTIFAQGDYTDE</sequence>
<evidence type="ECO:0000313" key="2">
    <source>
        <dbReference type="Proteomes" id="UP000324282"/>
    </source>
</evidence>
<protein>
    <submittedName>
        <fullName evidence="1">Excisionase family DNA binding protein</fullName>
    </submittedName>
</protein>
<dbReference type="AlphaFoldDB" id="A0A5S5B537"/>
<dbReference type="InterPro" id="IPR009061">
    <property type="entry name" value="DNA-bd_dom_put_sf"/>
</dbReference>
<gene>
    <name evidence="1" type="ORF">A9A72_124768</name>
</gene>
<dbReference type="RefSeq" id="WP_148926539.1">
    <property type="nucleotide sequence ID" value="NZ_VNHQ01000014.1"/>
</dbReference>
<name>A0A5S5B537_STUST</name>
<accession>A0A5S5B537</accession>
<organism evidence="1 2">
    <name type="scientific">Stutzerimonas stutzeri</name>
    <name type="common">Pseudomonas stutzeri</name>
    <dbReference type="NCBI Taxonomy" id="316"/>
    <lineage>
        <taxon>Bacteria</taxon>
        <taxon>Pseudomonadati</taxon>
        <taxon>Pseudomonadota</taxon>
        <taxon>Gammaproteobacteria</taxon>
        <taxon>Pseudomonadales</taxon>
        <taxon>Pseudomonadaceae</taxon>
        <taxon>Stutzerimonas</taxon>
    </lineage>
</organism>
<reference evidence="1 2" key="1">
    <citation type="submission" date="2019-07" db="EMBL/GenBank/DDBJ databases">
        <title>Deep subsurface shale carbon reservoir microbial communities from Ohio and West Virginia, USA.</title>
        <authorList>
            <person name="Wrighton K."/>
        </authorList>
    </citation>
    <scope>NUCLEOTIDE SEQUENCE [LARGE SCALE GENOMIC DNA]</scope>
    <source>
        <strain evidence="1 2">NP_8Ht</strain>
    </source>
</reference>
<evidence type="ECO:0000313" key="1">
    <source>
        <dbReference type="EMBL" id="TYP62017.1"/>
    </source>
</evidence>
<dbReference type="OrthoDB" id="9035707at2"/>
<proteinExistence type="predicted"/>
<dbReference type="SUPFAM" id="SSF46955">
    <property type="entry name" value="Putative DNA-binding domain"/>
    <property type="match status" value="1"/>
</dbReference>
<dbReference type="Proteomes" id="UP000324282">
    <property type="component" value="Unassembled WGS sequence"/>
</dbReference>
<dbReference type="EMBL" id="VNHQ01000014">
    <property type="protein sequence ID" value="TYP62017.1"/>
    <property type="molecule type" value="Genomic_DNA"/>
</dbReference>
<comment type="caution">
    <text evidence="1">The sequence shown here is derived from an EMBL/GenBank/DDBJ whole genome shotgun (WGS) entry which is preliminary data.</text>
</comment>